<name>A0A1M6GFT7_9PROT</name>
<evidence type="ECO:0008006" key="4">
    <source>
        <dbReference type="Google" id="ProtNLM"/>
    </source>
</evidence>
<evidence type="ECO:0000313" key="2">
    <source>
        <dbReference type="EMBL" id="SHJ08802.1"/>
    </source>
</evidence>
<dbReference type="Proteomes" id="UP000184387">
    <property type="component" value="Unassembled WGS sequence"/>
</dbReference>
<proteinExistence type="predicted"/>
<accession>A0A1M6GFT7</accession>
<gene>
    <name evidence="2" type="ORF">SAMN02745194_01737</name>
</gene>
<keyword evidence="3" id="KW-1185">Reference proteome</keyword>
<organism evidence="2 3">
    <name type="scientific">Muricoccus roseus</name>
    <dbReference type="NCBI Taxonomy" id="198092"/>
    <lineage>
        <taxon>Bacteria</taxon>
        <taxon>Pseudomonadati</taxon>
        <taxon>Pseudomonadota</taxon>
        <taxon>Alphaproteobacteria</taxon>
        <taxon>Acetobacterales</taxon>
        <taxon>Roseomonadaceae</taxon>
        <taxon>Muricoccus</taxon>
    </lineage>
</organism>
<dbReference type="STRING" id="198092.SAMN02745194_01737"/>
<feature type="signal peptide" evidence="1">
    <location>
        <begin position="1"/>
        <end position="35"/>
    </location>
</feature>
<evidence type="ECO:0000256" key="1">
    <source>
        <dbReference type="SAM" id="SignalP"/>
    </source>
</evidence>
<evidence type="ECO:0000313" key="3">
    <source>
        <dbReference type="Proteomes" id="UP000184387"/>
    </source>
</evidence>
<keyword evidence="1" id="KW-0732">Signal</keyword>
<dbReference type="AlphaFoldDB" id="A0A1M6GFT7"/>
<dbReference type="RefSeq" id="WP_073133641.1">
    <property type="nucleotide sequence ID" value="NZ_FQZF01000008.1"/>
</dbReference>
<sequence length="105" mass="12056">MRGSLAKLGSWGRKALILGALVGAPVLALAPAAEAQPAVTITVGQPAQLVPVQWGPPPRPRPYYGPRHYHRPPPPHWRRHYAYRGYPPPPPRYYRRHHRPHYYYR</sequence>
<protein>
    <recommendedName>
        <fullName evidence="4">PXPV repeat-containing protein</fullName>
    </recommendedName>
</protein>
<reference evidence="2 3" key="1">
    <citation type="submission" date="2016-11" db="EMBL/GenBank/DDBJ databases">
        <authorList>
            <person name="Jaros S."/>
            <person name="Januszkiewicz K."/>
            <person name="Wedrychowicz H."/>
        </authorList>
    </citation>
    <scope>NUCLEOTIDE SEQUENCE [LARGE SCALE GENOMIC DNA]</scope>
    <source>
        <strain evidence="2 3">DSM 14916</strain>
    </source>
</reference>
<feature type="chain" id="PRO_5012748295" description="PXPV repeat-containing protein" evidence="1">
    <location>
        <begin position="36"/>
        <end position="105"/>
    </location>
</feature>
<dbReference type="EMBL" id="FQZF01000008">
    <property type="protein sequence ID" value="SHJ08802.1"/>
    <property type="molecule type" value="Genomic_DNA"/>
</dbReference>